<dbReference type="EMBL" id="BAABHS010000007">
    <property type="protein sequence ID" value="GAA4960564.1"/>
    <property type="molecule type" value="Genomic_DNA"/>
</dbReference>
<evidence type="ECO:0000313" key="1">
    <source>
        <dbReference type="EMBL" id="GAA4960564.1"/>
    </source>
</evidence>
<name>A0ABP9H3F6_9ACTN</name>
<proteinExistence type="predicted"/>
<organism evidence="1 2">
    <name type="scientific">Yinghuangia aomiensis</name>
    <dbReference type="NCBI Taxonomy" id="676205"/>
    <lineage>
        <taxon>Bacteria</taxon>
        <taxon>Bacillati</taxon>
        <taxon>Actinomycetota</taxon>
        <taxon>Actinomycetes</taxon>
        <taxon>Kitasatosporales</taxon>
        <taxon>Streptomycetaceae</taxon>
        <taxon>Yinghuangia</taxon>
    </lineage>
</organism>
<protein>
    <submittedName>
        <fullName evidence="1">Uncharacterized protein</fullName>
    </submittedName>
</protein>
<evidence type="ECO:0000313" key="2">
    <source>
        <dbReference type="Proteomes" id="UP001500466"/>
    </source>
</evidence>
<gene>
    <name evidence="1" type="ORF">GCM10023205_24840</name>
</gene>
<accession>A0ABP9H3F6</accession>
<keyword evidence="2" id="KW-1185">Reference proteome</keyword>
<comment type="caution">
    <text evidence="1">The sequence shown here is derived from an EMBL/GenBank/DDBJ whole genome shotgun (WGS) entry which is preliminary data.</text>
</comment>
<reference evidence="2" key="1">
    <citation type="journal article" date="2019" name="Int. J. Syst. Evol. Microbiol.">
        <title>The Global Catalogue of Microorganisms (GCM) 10K type strain sequencing project: providing services to taxonomists for standard genome sequencing and annotation.</title>
        <authorList>
            <consortium name="The Broad Institute Genomics Platform"/>
            <consortium name="The Broad Institute Genome Sequencing Center for Infectious Disease"/>
            <person name="Wu L."/>
            <person name="Ma J."/>
        </authorList>
    </citation>
    <scope>NUCLEOTIDE SEQUENCE [LARGE SCALE GENOMIC DNA]</scope>
    <source>
        <strain evidence="2">JCM 17986</strain>
    </source>
</reference>
<dbReference type="Proteomes" id="UP001500466">
    <property type="component" value="Unassembled WGS sequence"/>
</dbReference>
<sequence>MLHLRLPTRQATWHIAPGDVELFTHVRRDVTEPWDGDTTDEKYARVTEAAARNARRE</sequence>